<dbReference type="AlphaFoldDB" id="A0A5J9WCU3"/>
<reference evidence="3 4" key="1">
    <citation type="journal article" date="2019" name="Sci. Rep.">
        <title>A high-quality genome of Eragrostis curvula grass provides insights into Poaceae evolution and supports new strategies to enhance forage quality.</title>
        <authorList>
            <person name="Carballo J."/>
            <person name="Santos B.A.C.M."/>
            <person name="Zappacosta D."/>
            <person name="Garbus I."/>
            <person name="Selva J.P."/>
            <person name="Gallo C.A."/>
            <person name="Diaz A."/>
            <person name="Albertini E."/>
            <person name="Caccamo M."/>
            <person name="Echenique V."/>
        </authorList>
    </citation>
    <scope>NUCLEOTIDE SEQUENCE [LARGE SCALE GENOMIC DNA]</scope>
    <source>
        <strain evidence="4">cv. Victoria</strain>
        <tissue evidence="3">Leaf</tissue>
    </source>
</reference>
<dbReference type="Gene3D" id="2.40.50.140">
    <property type="entry name" value="Nucleic acid-binding proteins"/>
    <property type="match status" value="2"/>
</dbReference>
<evidence type="ECO:0000256" key="1">
    <source>
        <dbReference type="SAM" id="MobiDB-lite"/>
    </source>
</evidence>
<proteinExistence type="predicted"/>
<evidence type="ECO:0000313" key="3">
    <source>
        <dbReference type="EMBL" id="TVU45725.1"/>
    </source>
</evidence>
<dbReference type="InterPro" id="IPR003871">
    <property type="entry name" value="RFA1B/D_OB_1st"/>
</dbReference>
<dbReference type="PANTHER" id="PTHR48299:SF2">
    <property type="entry name" value="ATP-DEPENDENT DNA HELICASE"/>
    <property type="match status" value="1"/>
</dbReference>
<feature type="region of interest" description="Disordered" evidence="1">
    <location>
        <begin position="78"/>
        <end position="97"/>
    </location>
</feature>
<sequence length="398" mass="44572">MGPAAHRLARSPPTHRCEKVGEKNTVAPPAAAAPAPPAAAATAPLSRRSCSVSSPSLLELPQYGSRNSRPLRLLSLRYGSPSSRKNSWRGEGIGQDGKRLTDEAATGLRMTGGRPHLGLILETAYGELNPTATQLRKGSIGILSASTEPRRRLQYPGGAEQQRQVRMRDLKRKRVDAPRVPTLEDVHPHTTWSMCVRVYHKFLVERLAVGRKRLSMVLLDEKGKKMAAIVYDDQVERFDPLLVEGRTVVREIRTVKDELIPLFPPFMPLDRVWHFAMDNDMYVDVIGMVLYVNSVGFKDSLDNRRIPFRNICLMDGSFNIVKLVVWDKSLTGNLIAWEKSSSERAIIVATMLWVNRLGHSLETTTFSRVHFDPDIATARELRKRINDDLTGQSELPSP</sequence>
<evidence type="ECO:0000259" key="2">
    <source>
        <dbReference type="Pfam" id="PF02721"/>
    </source>
</evidence>
<dbReference type="Pfam" id="PF02721">
    <property type="entry name" value="DUF223"/>
    <property type="match status" value="1"/>
</dbReference>
<keyword evidence="4" id="KW-1185">Reference proteome</keyword>
<dbReference type="InterPro" id="IPR012340">
    <property type="entry name" value="NA-bd_OB-fold"/>
</dbReference>
<comment type="caution">
    <text evidence="3">The sequence shown here is derived from an EMBL/GenBank/DDBJ whole genome shotgun (WGS) entry which is preliminary data.</text>
</comment>
<name>A0A5J9WCU3_9POAL</name>
<dbReference type="Gramene" id="TVU45725">
    <property type="protein sequence ID" value="TVU45725"/>
    <property type="gene ID" value="EJB05_05222"/>
</dbReference>
<feature type="non-terminal residue" evidence="3">
    <location>
        <position position="1"/>
    </location>
</feature>
<dbReference type="EMBL" id="RWGY01000004">
    <property type="protein sequence ID" value="TVU45725.1"/>
    <property type="molecule type" value="Genomic_DNA"/>
</dbReference>
<dbReference type="SUPFAM" id="SSF50249">
    <property type="entry name" value="Nucleic acid-binding proteins"/>
    <property type="match status" value="1"/>
</dbReference>
<dbReference type="Proteomes" id="UP000324897">
    <property type="component" value="Chromosome 5"/>
</dbReference>
<feature type="region of interest" description="Disordered" evidence="1">
    <location>
        <begin position="1"/>
        <end position="41"/>
    </location>
</feature>
<gene>
    <name evidence="3" type="ORF">EJB05_05222</name>
</gene>
<dbReference type="OrthoDB" id="658778at2759"/>
<protein>
    <recommendedName>
        <fullName evidence="2">Replication protein A 70 kDa DNA-binding subunit B/D first OB fold domain-containing protein</fullName>
    </recommendedName>
</protein>
<feature type="domain" description="Replication protein A 70 kDa DNA-binding subunit B/D first OB fold" evidence="2">
    <location>
        <begin position="183"/>
        <end position="247"/>
    </location>
</feature>
<feature type="compositionally biased region" description="Low complexity" evidence="1">
    <location>
        <begin position="27"/>
        <end position="41"/>
    </location>
</feature>
<evidence type="ECO:0000313" key="4">
    <source>
        <dbReference type="Proteomes" id="UP000324897"/>
    </source>
</evidence>
<organism evidence="3 4">
    <name type="scientific">Eragrostis curvula</name>
    <name type="common">weeping love grass</name>
    <dbReference type="NCBI Taxonomy" id="38414"/>
    <lineage>
        <taxon>Eukaryota</taxon>
        <taxon>Viridiplantae</taxon>
        <taxon>Streptophyta</taxon>
        <taxon>Embryophyta</taxon>
        <taxon>Tracheophyta</taxon>
        <taxon>Spermatophyta</taxon>
        <taxon>Magnoliopsida</taxon>
        <taxon>Liliopsida</taxon>
        <taxon>Poales</taxon>
        <taxon>Poaceae</taxon>
        <taxon>PACMAD clade</taxon>
        <taxon>Chloridoideae</taxon>
        <taxon>Eragrostideae</taxon>
        <taxon>Eragrostidinae</taxon>
        <taxon>Eragrostis</taxon>
    </lineage>
</organism>
<accession>A0A5J9WCU3</accession>
<dbReference type="PANTHER" id="PTHR48299">
    <property type="entry name" value="ACT DOMAIN-CONTAINING PROTEIN ACR9"/>
    <property type="match status" value="1"/>
</dbReference>